<feature type="transmembrane region" description="Helical" evidence="4">
    <location>
        <begin position="148"/>
        <end position="169"/>
    </location>
</feature>
<dbReference type="RefSeq" id="WP_101714800.1">
    <property type="nucleotide sequence ID" value="NZ_CP026100.1"/>
</dbReference>
<feature type="transmembrane region" description="Helical" evidence="4">
    <location>
        <begin position="21"/>
        <end position="42"/>
    </location>
</feature>
<keyword evidence="9" id="KW-1185">Reference proteome</keyword>
<evidence type="ECO:0000313" key="7">
    <source>
        <dbReference type="EMBL" id="PLR08843.1"/>
    </source>
</evidence>
<feature type="transmembrane region" description="Helical" evidence="4">
    <location>
        <begin position="54"/>
        <end position="79"/>
    </location>
</feature>
<feature type="transmembrane region" description="Helical" evidence="4">
    <location>
        <begin position="385"/>
        <end position="404"/>
    </location>
</feature>
<organism evidence="7 8">
    <name type="scientific">Caulobacter flavus</name>
    <dbReference type="NCBI Taxonomy" id="1679497"/>
    <lineage>
        <taxon>Bacteria</taxon>
        <taxon>Pseudomonadati</taxon>
        <taxon>Pseudomonadota</taxon>
        <taxon>Alphaproteobacteria</taxon>
        <taxon>Caulobacterales</taxon>
        <taxon>Caulobacteraceae</taxon>
        <taxon>Caulobacter</taxon>
    </lineage>
</organism>
<dbReference type="PANTHER" id="PTHR11360:SF290">
    <property type="entry name" value="MONOCARBOXYLATE MFS PERMEASE"/>
    <property type="match status" value="1"/>
</dbReference>
<evidence type="ECO:0000256" key="1">
    <source>
        <dbReference type="ARBA" id="ARBA00022692"/>
    </source>
</evidence>
<feature type="transmembrane region" description="Helical" evidence="4">
    <location>
        <begin position="230"/>
        <end position="248"/>
    </location>
</feature>
<dbReference type="SUPFAM" id="SSF103473">
    <property type="entry name" value="MFS general substrate transporter"/>
    <property type="match status" value="1"/>
</dbReference>
<name>A0A2N5CPG6_9CAUL</name>
<evidence type="ECO:0000256" key="4">
    <source>
        <dbReference type="SAM" id="Phobius"/>
    </source>
</evidence>
<evidence type="ECO:0000313" key="9">
    <source>
        <dbReference type="Proteomes" id="UP000281192"/>
    </source>
</evidence>
<feature type="transmembrane region" description="Helical" evidence="4">
    <location>
        <begin position="354"/>
        <end position="373"/>
    </location>
</feature>
<evidence type="ECO:0000313" key="6">
    <source>
        <dbReference type="EMBL" id="AYV48441.1"/>
    </source>
</evidence>
<feature type="transmembrane region" description="Helical" evidence="4">
    <location>
        <begin position="290"/>
        <end position="311"/>
    </location>
</feature>
<dbReference type="Pfam" id="PF07690">
    <property type="entry name" value="MFS_1"/>
    <property type="match status" value="1"/>
</dbReference>
<evidence type="ECO:0000313" key="8">
    <source>
        <dbReference type="Proteomes" id="UP000234483"/>
    </source>
</evidence>
<dbReference type="OrthoDB" id="9796632at2"/>
<dbReference type="GO" id="GO:0022857">
    <property type="term" value="F:transmembrane transporter activity"/>
    <property type="evidence" value="ECO:0007669"/>
    <property type="project" value="InterPro"/>
</dbReference>
<dbReference type="InterPro" id="IPR050327">
    <property type="entry name" value="Proton-linked_MCT"/>
</dbReference>
<dbReference type="KEGG" id="cfh:C1707_20465"/>
<dbReference type="PROSITE" id="PS50850">
    <property type="entry name" value="MFS"/>
    <property type="match status" value="1"/>
</dbReference>
<keyword evidence="3 4" id="KW-0472">Membrane</keyword>
<accession>A0A2N5CPG6</accession>
<keyword evidence="1 4" id="KW-0812">Transmembrane</keyword>
<reference evidence="7 8" key="1">
    <citation type="submission" date="2017-12" db="EMBL/GenBank/DDBJ databases">
        <title>The genome sequence of Caulobacter flavus CGMCC1 15093.</title>
        <authorList>
            <person name="Gao J."/>
            <person name="Mao X."/>
            <person name="Sun J."/>
        </authorList>
    </citation>
    <scope>NUCLEOTIDE SEQUENCE [LARGE SCALE GENOMIC DNA]</scope>
    <source>
        <strain evidence="7 8">CGMCC1 15093</strain>
    </source>
</reference>
<dbReference type="InterPro" id="IPR036259">
    <property type="entry name" value="MFS_trans_sf"/>
</dbReference>
<feature type="transmembrane region" description="Helical" evidence="4">
    <location>
        <begin position="181"/>
        <end position="201"/>
    </location>
</feature>
<feature type="domain" description="Major facilitator superfamily (MFS) profile" evidence="5">
    <location>
        <begin position="25"/>
        <end position="409"/>
    </location>
</feature>
<reference evidence="6 9" key="2">
    <citation type="submission" date="2018-01" db="EMBL/GenBank/DDBJ databases">
        <title>Complete genome sequence of Caulobacter flavus RHGG3.</title>
        <authorList>
            <person name="Yang E."/>
        </authorList>
    </citation>
    <scope>NUCLEOTIDE SEQUENCE [LARGE SCALE GENOMIC DNA]</scope>
    <source>
        <strain evidence="6 9">RHGG3</strain>
    </source>
</reference>
<dbReference type="AlphaFoldDB" id="A0A2N5CPG6"/>
<evidence type="ECO:0000256" key="2">
    <source>
        <dbReference type="ARBA" id="ARBA00022989"/>
    </source>
</evidence>
<gene>
    <name evidence="6" type="ORF">C1707_20465</name>
    <name evidence="7" type="ORF">CFHF_20605</name>
</gene>
<keyword evidence="2 4" id="KW-1133">Transmembrane helix</keyword>
<evidence type="ECO:0000256" key="3">
    <source>
        <dbReference type="ARBA" id="ARBA00023136"/>
    </source>
</evidence>
<evidence type="ECO:0000259" key="5">
    <source>
        <dbReference type="PROSITE" id="PS50850"/>
    </source>
</evidence>
<dbReference type="InterPro" id="IPR020846">
    <property type="entry name" value="MFS_dom"/>
</dbReference>
<feature type="transmembrane region" description="Helical" evidence="4">
    <location>
        <begin position="260"/>
        <end position="278"/>
    </location>
</feature>
<dbReference type="EMBL" id="PJRQ01000041">
    <property type="protein sequence ID" value="PLR08843.1"/>
    <property type="molecule type" value="Genomic_DNA"/>
</dbReference>
<feature type="transmembrane region" description="Helical" evidence="4">
    <location>
        <begin position="91"/>
        <end position="109"/>
    </location>
</feature>
<proteinExistence type="predicted"/>
<dbReference type="InterPro" id="IPR011701">
    <property type="entry name" value="MFS"/>
</dbReference>
<dbReference type="Proteomes" id="UP000281192">
    <property type="component" value="Chromosome"/>
</dbReference>
<protein>
    <submittedName>
        <fullName evidence="7">MFS transporter</fullName>
    </submittedName>
</protein>
<dbReference type="EMBL" id="CP026100">
    <property type="protein sequence ID" value="AYV48441.1"/>
    <property type="molecule type" value="Genomic_DNA"/>
</dbReference>
<feature type="transmembrane region" description="Helical" evidence="4">
    <location>
        <begin position="317"/>
        <end position="342"/>
    </location>
</feature>
<sequence>MAKLSENQAGPSPQGEFRRGWPLLLSVVLGVGLGLSPLPFYSIGMLAPELAKEFGWSFASIMLGLPVATVAVMIVGPIIGWLGDRIGVRPVAIASLVLFAFVFMAFSLTNGALPLFYLNWALMGAVGAGTLPTTWTRAVNNGFEVNKGLALGVALMGTGVFGFLIKPFLMWMIEAHGWRAAYLVTGALPLIIALPVALLAFKDPGARRVHTLHAPLPGLTLGEAARDPRFWLIAGGFLLFSFAIAGPLPNLENLLKLKGFTKAEIVSLAPVVGLSVIAGRVAGGWLVDRFWAPGVALVLLCLPAVGCLIMHGQDPTFGGALTAIALVGMAAGMEFDLLAFLIARYFGARAYSTLYGCLYCAYAAGSGLGPVAFGADFDATGGYQTSLLIATALLVLGGLVLLPLGRYRFAAEHAVEEARIEAAAGERAAVPGA</sequence>
<dbReference type="Gene3D" id="1.20.1250.20">
    <property type="entry name" value="MFS general substrate transporter like domains"/>
    <property type="match status" value="1"/>
</dbReference>
<dbReference type="PANTHER" id="PTHR11360">
    <property type="entry name" value="MONOCARBOXYLATE TRANSPORTER"/>
    <property type="match status" value="1"/>
</dbReference>
<dbReference type="Proteomes" id="UP000234483">
    <property type="component" value="Unassembled WGS sequence"/>
</dbReference>
<feature type="transmembrane region" description="Helical" evidence="4">
    <location>
        <begin position="115"/>
        <end position="136"/>
    </location>
</feature>